<feature type="modified residue" description="N6-(pyridoxal phosphate)lysine" evidence="2 3">
    <location>
        <position position="22"/>
    </location>
</feature>
<keyword evidence="7" id="KW-1185">Reference proteome</keyword>
<dbReference type="KEGG" id="fro:AALO17_00250"/>
<evidence type="ECO:0000313" key="6">
    <source>
        <dbReference type="EMBL" id="AMK53159.1"/>
    </source>
</evidence>
<dbReference type="RefSeq" id="WP_067553925.1">
    <property type="nucleotide sequence ID" value="NZ_CAMTBT010000010.1"/>
</dbReference>
<evidence type="ECO:0000259" key="5">
    <source>
        <dbReference type="Pfam" id="PF01168"/>
    </source>
</evidence>
<dbReference type="EMBL" id="CP011391">
    <property type="protein sequence ID" value="AMK53159.1"/>
    <property type="molecule type" value="Genomic_DNA"/>
</dbReference>
<gene>
    <name evidence="6" type="ORF">AALO17_00250</name>
</gene>
<dbReference type="Proteomes" id="UP000069771">
    <property type="component" value="Chromosome"/>
</dbReference>
<evidence type="ECO:0000256" key="4">
    <source>
        <dbReference type="RuleBase" id="RU004514"/>
    </source>
</evidence>
<evidence type="ECO:0000256" key="2">
    <source>
        <dbReference type="HAMAP-Rule" id="MF_02087"/>
    </source>
</evidence>
<dbReference type="Pfam" id="PF01168">
    <property type="entry name" value="Ala_racemase_N"/>
    <property type="match status" value="1"/>
</dbReference>
<organism evidence="6 7">
    <name type="scientific">Faecalibaculum rodentium</name>
    <dbReference type="NCBI Taxonomy" id="1702221"/>
    <lineage>
        <taxon>Bacteria</taxon>
        <taxon>Bacillati</taxon>
        <taxon>Bacillota</taxon>
        <taxon>Erysipelotrichia</taxon>
        <taxon>Erysipelotrichales</taxon>
        <taxon>Erysipelotrichaceae</taxon>
        <taxon>Faecalibaculum</taxon>
    </lineage>
</organism>
<dbReference type="PANTHER" id="PTHR10146">
    <property type="entry name" value="PROLINE SYNTHETASE CO-TRANSCRIBED BACTERIAL HOMOLOG PROTEIN"/>
    <property type="match status" value="1"/>
</dbReference>
<feature type="domain" description="Alanine racemase N-terminal" evidence="5">
    <location>
        <begin position="12"/>
        <end position="207"/>
    </location>
</feature>
<evidence type="ECO:0000313" key="7">
    <source>
        <dbReference type="Proteomes" id="UP000069771"/>
    </source>
</evidence>
<keyword evidence="1 2" id="KW-0663">Pyridoxal phosphate</keyword>
<reference evidence="6 7" key="1">
    <citation type="journal article" date="2016" name="Gut Pathog.">
        <title>Whole genome sequencing of "Faecalibaculum rodentium" ALO17, isolated from C57BL/6J laboratory mouse feces.</title>
        <authorList>
            <person name="Lim S."/>
            <person name="Chang D.H."/>
            <person name="Ahn S."/>
            <person name="Kim B.C."/>
        </authorList>
    </citation>
    <scope>NUCLEOTIDE SEQUENCE [LARGE SCALE GENOMIC DNA]</scope>
    <source>
        <strain evidence="6 7">Alo17</strain>
    </source>
</reference>
<comment type="cofactor">
    <cofactor evidence="3">
        <name>pyridoxal 5'-phosphate</name>
        <dbReference type="ChEBI" id="CHEBI:597326"/>
    </cofactor>
</comment>
<dbReference type="InterPro" id="IPR029066">
    <property type="entry name" value="PLP-binding_barrel"/>
</dbReference>
<sequence length="210" mass="23995">MNRKLIEELQSTPGVDLVAVTKKHTKSEIDELAKLGLRRFGENRVQEFLEKYDPAYEWHIIGHLQTNKVKYLMGKTALIESVDSRRLAAEIEKQAAKTGIIQPILIEIRISDDPNKTGCPLDEYPQLLEFVLRQPHLRLDGLMCIASHTEDQEKVAAEFDRMKELSRDLQTRVPRARTLSMGMSQDWRLAVQHGSNMVRIGTALFQDSGE</sequence>
<dbReference type="PATRIC" id="fig|1702221.3.peg.25"/>
<dbReference type="GeneID" id="78476950"/>
<dbReference type="SUPFAM" id="SSF51419">
    <property type="entry name" value="PLP-binding barrel"/>
    <property type="match status" value="1"/>
</dbReference>
<accession>A0A140DR82</accession>
<dbReference type="PIRSF" id="PIRSF004848">
    <property type="entry name" value="YBL036c_PLPDEIII"/>
    <property type="match status" value="1"/>
</dbReference>
<dbReference type="OrthoDB" id="9804072at2"/>
<dbReference type="Gene3D" id="3.20.20.10">
    <property type="entry name" value="Alanine racemase"/>
    <property type="match status" value="1"/>
</dbReference>
<name>A0A140DR82_9FIRM</name>
<dbReference type="InterPro" id="IPR001608">
    <property type="entry name" value="Ala_racemase_N"/>
</dbReference>
<dbReference type="PANTHER" id="PTHR10146:SF14">
    <property type="entry name" value="PYRIDOXAL PHOSPHATE HOMEOSTASIS PROTEIN"/>
    <property type="match status" value="1"/>
</dbReference>
<evidence type="ECO:0000256" key="1">
    <source>
        <dbReference type="ARBA" id="ARBA00022898"/>
    </source>
</evidence>
<dbReference type="NCBIfam" id="TIGR00044">
    <property type="entry name" value="YggS family pyridoxal phosphate-dependent enzyme"/>
    <property type="match status" value="1"/>
</dbReference>
<dbReference type="GO" id="GO:0030170">
    <property type="term" value="F:pyridoxal phosphate binding"/>
    <property type="evidence" value="ECO:0007669"/>
    <property type="project" value="UniProtKB-UniRule"/>
</dbReference>
<dbReference type="AlphaFoldDB" id="A0A140DR82"/>
<dbReference type="CDD" id="cd00635">
    <property type="entry name" value="PLPDE_III_YBL036c_like"/>
    <property type="match status" value="1"/>
</dbReference>
<protein>
    <recommendedName>
        <fullName evidence="2">Pyridoxal phosphate homeostasis protein</fullName>
        <shortName evidence="2">PLP homeostasis protein</shortName>
    </recommendedName>
</protein>
<dbReference type="HAMAP" id="MF_02087">
    <property type="entry name" value="PLP_homeostasis"/>
    <property type="match status" value="1"/>
</dbReference>
<comment type="similarity">
    <text evidence="2 4">Belongs to the pyridoxal phosphate-binding protein YggS/PROSC family.</text>
</comment>
<proteinExistence type="inferred from homology"/>
<comment type="function">
    <text evidence="2">Pyridoxal 5'-phosphate (PLP)-binding protein, which is involved in PLP homeostasis.</text>
</comment>
<dbReference type="InterPro" id="IPR011078">
    <property type="entry name" value="PyrdxlP_homeostasis"/>
</dbReference>
<dbReference type="STRING" id="1702221.AALO17_00250"/>
<evidence type="ECO:0000256" key="3">
    <source>
        <dbReference type="PIRSR" id="PIRSR004848-1"/>
    </source>
</evidence>